<feature type="repeat" description="ANK" evidence="1">
    <location>
        <begin position="97"/>
        <end position="129"/>
    </location>
</feature>
<dbReference type="Proteomes" id="UP000694844">
    <property type="component" value="Chromosome 8"/>
</dbReference>
<name>A0A8B8B7S5_CRAVI</name>
<reference evidence="3" key="1">
    <citation type="submission" date="2025-08" db="UniProtKB">
        <authorList>
            <consortium name="RefSeq"/>
        </authorList>
    </citation>
    <scope>IDENTIFICATION</scope>
    <source>
        <tissue evidence="3">Whole sample</tissue>
    </source>
</reference>
<dbReference type="PROSITE" id="PS50297">
    <property type="entry name" value="ANK_REP_REGION"/>
    <property type="match status" value="1"/>
</dbReference>
<dbReference type="GeneID" id="111107721"/>
<dbReference type="InterPro" id="IPR036770">
    <property type="entry name" value="Ankyrin_rpt-contain_sf"/>
</dbReference>
<gene>
    <name evidence="3" type="primary">LOC111107721</name>
</gene>
<dbReference type="AlphaFoldDB" id="A0A8B8B7S5"/>
<dbReference type="PROSITE" id="PS50088">
    <property type="entry name" value="ANK_REPEAT"/>
    <property type="match status" value="1"/>
</dbReference>
<evidence type="ECO:0000313" key="3">
    <source>
        <dbReference type="RefSeq" id="XP_022298754.1"/>
    </source>
</evidence>
<dbReference type="InterPro" id="IPR002110">
    <property type="entry name" value="Ankyrin_rpt"/>
</dbReference>
<dbReference type="SUPFAM" id="SSF48403">
    <property type="entry name" value="Ankyrin repeat"/>
    <property type="match status" value="1"/>
</dbReference>
<dbReference type="SMART" id="SM00248">
    <property type="entry name" value="ANK"/>
    <property type="match status" value="2"/>
</dbReference>
<accession>A0A8B8B7S5</accession>
<protein>
    <submittedName>
        <fullName evidence="3">Uncharacterized protein LOC111107721</fullName>
    </submittedName>
</protein>
<dbReference type="Gene3D" id="1.25.40.20">
    <property type="entry name" value="Ankyrin repeat-containing domain"/>
    <property type="match status" value="1"/>
</dbReference>
<keyword evidence="2" id="KW-1185">Reference proteome</keyword>
<organism evidence="2 3">
    <name type="scientific">Crassostrea virginica</name>
    <name type="common">Eastern oyster</name>
    <dbReference type="NCBI Taxonomy" id="6565"/>
    <lineage>
        <taxon>Eukaryota</taxon>
        <taxon>Metazoa</taxon>
        <taxon>Spiralia</taxon>
        <taxon>Lophotrochozoa</taxon>
        <taxon>Mollusca</taxon>
        <taxon>Bivalvia</taxon>
        <taxon>Autobranchia</taxon>
        <taxon>Pteriomorphia</taxon>
        <taxon>Ostreida</taxon>
        <taxon>Ostreoidea</taxon>
        <taxon>Ostreidae</taxon>
        <taxon>Crassostrea</taxon>
    </lineage>
</organism>
<dbReference type="RefSeq" id="XP_022298754.1">
    <property type="nucleotide sequence ID" value="XM_022443046.1"/>
</dbReference>
<dbReference type="KEGG" id="cvn:111107721"/>
<proteinExistence type="predicted"/>
<evidence type="ECO:0000256" key="1">
    <source>
        <dbReference type="PROSITE-ProRule" id="PRU00023"/>
    </source>
</evidence>
<dbReference type="Pfam" id="PF12796">
    <property type="entry name" value="Ank_2"/>
    <property type="match status" value="1"/>
</dbReference>
<dbReference type="OrthoDB" id="6053198at2759"/>
<evidence type="ECO:0000313" key="2">
    <source>
        <dbReference type="Proteomes" id="UP000694844"/>
    </source>
</evidence>
<sequence length="177" mass="20463">MGETLQQFTGRPRVCKKKEDLLKYAWDALKSKAVDEIIINEVTYRYESWCRVPEFTEQREYTPLVIACMCRDLKLAEDLIKEGADVNLCPLESTKKRKVPPLYYATAAHNAEIVRLLLNSGADVNGNKGRFQGIEIQEPIEASYSAGYHITLDDRYDLFRCEKDLRHYDINIDEPLI</sequence>
<keyword evidence="1" id="KW-0040">ANK repeat</keyword>